<feature type="region of interest" description="Disordered" evidence="5">
    <location>
        <begin position="1"/>
        <end position="46"/>
    </location>
</feature>
<dbReference type="PANTHER" id="PTHR10724">
    <property type="entry name" value="30S RIBOSOMAL PROTEIN S1"/>
    <property type="match status" value="1"/>
</dbReference>
<dbReference type="GO" id="GO:0022627">
    <property type="term" value="C:cytosolic small ribosomal subunit"/>
    <property type="evidence" value="ECO:0007669"/>
    <property type="project" value="TreeGrafter"/>
</dbReference>
<keyword evidence="8" id="KW-1185">Reference proteome</keyword>
<dbReference type="SMART" id="SM00316">
    <property type="entry name" value="S1"/>
    <property type="match status" value="5"/>
</dbReference>
<feature type="domain" description="S1 motif" evidence="6">
    <location>
        <begin position="42"/>
        <end position="104"/>
    </location>
</feature>
<accession>A0A7G8BMC1</accession>
<organism evidence="7 8">
    <name type="scientific">Alloacidobacterium dinghuense</name>
    <dbReference type="NCBI Taxonomy" id="2763107"/>
    <lineage>
        <taxon>Bacteria</taxon>
        <taxon>Pseudomonadati</taxon>
        <taxon>Acidobacteriota</taxon>
        <taxon>Terriglobia</taxon>
        <taxon>Terriglobales</taxon>
        <taxon>Acidobacteriaceae</taxon>
        <taxon>Alloacidobacterium</taxon>
    </lineage>
</organism>
<dbReference type="InterPro" id="IPR012340">
    <property type="entry name" value="NA-bd_OB-fold"/>
</dbReference>
<keyword evidence="3" id="KW-0687">Ribonucleoprotein</keyword>
<dbReference type="CDD" id="cd04465">
    <property type="entry name" value="S1_RPS1_repeat_ec2_hs2"/>
    <property type="match status" value="1"/>
</dbReference>
<gene>
    <name evidence="7" type="ORF">H7849_07130</name>
</gene>
<dbReference type="PRINTS" id="PR00681">
    <property type="entry name" value="RIBOSOMALS1"/>
</dbReference>
<evidence type="ECO:0000313" key="7">
    <source>
        <dbReference type="EMBL" id="QNI33691.1"/>
    </source>
</evidence>
<dbReference type="NCBIfam" id="NF004952">
    <property type="entry name" value="PRK06299.1-2"/>
    <property type="match status" value="1"/>
</dbReference>
<proteinExistence type="inferred from homology"/>
<feature type="domain" description="S1 motif" evidence="6">
    <location>
        <begin position="122"/>
        <end position="187"/>
    </location>
</feature>
<dbReference type="InterPro" id="IPR050437">
    <property type="entry name" value="Ribos_protein_bS1-like"/>
</dbReference>
<evidence type="ECO:0000256" key="5">
    <source>
        <dbReference type="SAM" id="MobiDB-lite"/>
    </source>
</evidence>
<feature type="compositionally biased region" description="Basic and acidic residues" evidence="5">
    <location>
        <begin position="33"/>
        <end position="46"/>
    </location>
</feature>
<reference evidence="7 8" key="1">
    <citation type="submission" date="2020-08" db="EMBL/GenBank/DDBJ databases">
        <title>Edaphobacter telluris sp. nov. and Acidobacterium dinghuensis sp. nov., two acidobacteria isolated from forest soil.</title>
        <authorList>
            <person name="Fu J."/>
            <person name="Qiu L."/>
        </authorList>
    </citation>
    <scope>NUCLEOTIDE SEQUENCE [LARGE SCALE GENOMIC DNA]</scope>
    <source>
        <strain evidence="7">4Y35</strain>
    </source>
</reference>
<evidence type="ECO:0000256" key="4">
    <source>
        <dbReference type="ARBA" id="ARBA00025604"/>
    </source>
</evidence>
<dbReference type="Proteomes" id="UP000515312">
    <property type="component" value="Chromosome"/>
</dbReference>
<feature type="compositionally biased region" description="Polar residues" evidence="5">
    <location>
        <begin position="1"/>
        <end position="22"/>
    </location>
</feature>
<feature type="domain" description="S1 motif" evidence="6">
    <location>
        <begin position="293"/>
        <end position="363"/>
    </location>
</feature>
<comment type="function">
    <text evidence="4">Binds mRNA; thus facilitating recognition of the initiation point. It is needed to translate mRNA with a short Shine-Dalgarno (SD) purine-rich sequence.</text>
</comment>
<dbReference type="Gene3D" id="2.40.50.140">
    <property type="entry name" value="Nucleic acid-binding proteins"/>
    <property type="match status" value="5"/>
</dbReference>
<dbReference type="GO" id="GO:0006412">
    <property type="term" value="P:translation"/>
    <property type="evidence" value="ECO:0007669"/>
    <property type="project" value="TreeGrafter"/>
</dbReference>
<evidence type="ECO:0000313" key="8">
    <source>
        <dbReference type="Proteomes" id="UP000515312"/>
    </source>
</evidence>
<dbReference type="GO" id="GO:0003729">
    <property type="term" value="F:mRNA binding"/>
    <property type="evidence" value="ECO:0007669"/>
    <property type="project" value="UniProtKB-ARBA"/>
</dbReference>
<dbReference type="CDD" id="cd05688">
    <property type="entry name" value="S1_RPS1_repeat_ec3"/>
    <property type="match status" value="1"/>
</dbReference>
<dbReference type="KEGG" id="adin:H7849_07130"/>
<dbReference type="Pfam" id="PF00575">
    <property type="entry name" value="S1"/>
    <property type="match status" value="4"/>
</dbReference>
<dbReference type="InterPro" id="IPR035104">
    <property type="entry name" value="Ribosomal_protein_S1-like"/>
</dbReference>
<feature type="domain" description="S1 motif" evidence="6">
    <location>
        <begin position="208"/>
        <end position="276"/>
    </location>
</feature>
<feature type="domain" description="S1 motif" evidence="6">
    <location>
        <begin position="380"/>
        <end position="450"/>
    </location>
</feature>
<name>A0A7G8BMC1_9BACT</name>
<evidence type="ECO:0000259" key="6">
    <source>
        <dbReference type="PROSITE" id="PS50126"/>
    </source>
</evidence>
<dbReference type="FunFam" id="2.40.50.140:FF:000051">
    <property type="entry name" value="RNA-binding transcriptional accessory protein"/>
    <property type="match status" value="1"/>
</dbReference>
<dbReference type="SUPFAM" id="SSF50249">
    <property type="entry name" value="Nucleic acid-binding proteins"/>
    <property type="match status" value="5"/>
</dbReference>
<dbReference type="AlphaFoldDB" id="A0A7G8BMC1"/>
<dbReference type="EMBL" id="CP060394">
    <property type="protein sequence ID" value="QNI33691.1"/>
    <property type="molecule type" value="Genomic_DNA"/>
</dbReference>
<sequence>MSNSNLPESQSTDETTVENNESFGELLSQFEQSRSHKAEADDKQREGTVISTSSDFVFVDIGLKIEGVLPVALFGETEMPKPGAQLQVSVKGRNEEGYYELSLFKIAQPKDWSSLERVFAEKTAISGTVTGVVKGGVTVDVGVRAFMPASRSGVRDAAEMEKLIGQEIVCRIIKLDVADEDVVVDRRVVMEEQQQSLREERYAEVREGDLVQGTVRSLTDYGAFVDLGGVDGLLHVSDIAWNRITNPADVLSEGQHIEVKVLKIDSDKRRISLGLKQLQKHPWDDVGEKFKIGDRVRGTVARLADFGAFVELEAGIEGLIHVSEMSWGKKVRKPSDILKQGDTVDAVILGVNAGERRISLGLKQALGDPWADASQRFPVGSQIEAPVTSFTKFGAFIQLIEGVEGMVHVSEISVDKHIHHPQDVLRKGEQVKVLVLAVDAEKRQIRLSMKQLIPTSLDEYLAEHKLGDVVSGRTMEAPRADSTEPIRVELGEGILGYSTLKNLASAPEASQDVGKVDLASLSSMLKARWKTGATPSASKTAPLQAGQIRSFRITHLDPAAKRIELELV</sequence>
<dbReference type="RefSeq" id="WP_186745264.1">
    <property type="nucleotide sequence ID" value="NZ_CP060394.1"/>
</dbReference>
<protein>
    <submittedName>
        <fullName evidence="7">30S ribosomal protein S1</fullName>
    </submittedName>
</protein>
<comment type="similarity">
    <text evidence="1">Belongs to the bacterial ribosomal protein bS1 family.</text>
</comment>
<evidence type="ECO:0000256" key="2">
    <source>
        <dbReference type="ARBA" id="ARBA00022980"/>
    </source>
</evidence>
<dbReference type="GO" id="GO:0003735">
    <property type="term" value="F:structural constituent of ribosome"/>
    <property type="evidence" value="ECO:0007669"/>
    <property type="project" value="TreeGrafter"/>
</dbReference>
<evidence type="ECO:0000256" key="3">
    <source>
        <dbReference type="ARBA" id="ARBA00023274"/>
    </source>
</evidence>
<dbReference type="PROSITE" id="PS50126">
    <property type="entry name" value="S1"/>
    <property type="match status" value="5"/>
</dbReference>
<keyword evidence="2 7" id="KW-0689">Ribosomal protein</keyword>
<dbReference type="PANTHER" id="PTHR10724:SF7">
    <property type="entry name" value="SMALL RIBOSOMAL SUBUNIT PROTEIN BS1C"/>
    <property type="match status" value="1"/>
</dbReference>
<dbReference type="InterPro" id="IPR003029">
    <property type="entry name" value="S1_domain"/>
</dbReference>
<evidence type="ECO:0000256" key="1">
    <source>
        <dbReference type="ARBA" id="ARBA00006767"/>
    </source>
</evidence>
<dbReference type="FunFam" id="2.40.50.140:FF:000103">
    <property type="entry name" value="protein RRP5 homolog"/>
    <property type="match status" value="1"/>
</dbReference>